<evidence type="ECO:0000313" key="2">
    <source>
        <dbReference type="Proteomes" id="UP001195769"/>
    </source>
</evidence>
<name>A0AAD4HHW4_9AGAM</name>
<feature type="non-terminal residue" evidence="1">
    <location>
        <position position="1"/>
    </location>
</feature>
<dbReference type="Proteomes" id="UP001195769">
    <property type="component" value="Unassembled WGS sequence"/>
</dbReference>
<protein>
    <submittedName>
        <fullName evidence="1">Uncharacterized protein</fullName>
    </submittedName>
</protein>
<dbReference type="RefSeq" id="XP_041222347.1">
    <property type="nucleotide sequence ID" value="XM_041375546.1"/>
</dbReference>
<keyword evidence="2" id="KW-1185">Reference proteome</keyword>
<gene>
    <name evidence="1" type="ORF">F5891DRAFT_958172</name>
</gene>
<dbReference type="AlphaFoldDB" id="A0AAD4HHW4"/>
<proteinExistence type="predicted"/>
<sequence>DCVFVDTDAGVEGMRGMDIARVMCFFSFMFEEDFYSCAVVHWFDKVNDGPNEDTGMWIVQPSYDVGHSWSVGIIHVESIYHAAHLIPIYGTHAIPQDLKHYDSYDAF</sequence>
<reference evidence="1" key="1">
    <citation type="journal article" date="2020" name="New Phytol.">
        <title>Comparative genomics reveals dynamic genome evolution in host specialist ectomycorrhizal fungi.</title>
        <authorList>
            <person name="Lofgren L.A."/>
            <person name="Nguyen N.H."/>
            <person name="Vilgalys R."/>
            <person name="Ruytinx J."/>
            <person name="Liao H.L."/>
            <person name="Branco S."/>
            <person name="Kuo A."/>
            <person name="LaButti K."/>
            <person name="Lipzen A."/>
            <person name="Andreopoulos W."/>
            <person name="Pangilinan J."/>
            <person name="Riley R."/>
            <person name="Hundley H."/>
            <person name="Na H."/>
            <person name="Barry K."/>
            <person name="Grigoriev I.V."/>
            <person name="Stajich J.E."/>
            <person name="Kennedy P.G."/>
        </authorList>
    </citation>
    <scope>NUCLEOTIDE SEQUENCE</scope>
    <source>
        <strain evidence="1">FC203</strain>
    </source>
</reference>
<comment type="caution">
    <text evidence="1">The sequence shown here is derived from an EMBL/GenBank/DDBJ whole genome shotgun (WGS) entry which is preliminary data.</text>
</comment>
<dbReference type="GeneID" id="64669844"/>
<organism evidence="1 2">
    <name type="scientific">Suillus fuscotomentosus</name>
    <dbReference type="NCBI Taxonomy" id="1912939"/>
    <lineage>
        <taxon>Eukaryota</taxon>
        <taxon>Fungi</taxon>
        <taxon>Dikarya</taxon>
        <taxon>Basidiomycota</taxon>
        <taxon>Agaricomycotina</taxon>
        <taxon>Agaricomycetes</taxon>
        <taxon>Agaricomycetidae</taxon>
        <taxon>Boletales</taxon>
        <taxon>Suillineae</taxon>
        <taxon>Suillaceae</taxon>
        <taxon>Suillus</taxon>
    </lineage>
</organism>
<dbReference type="EMBL" id="JABBWK010000052">
    <property type="protein sequence ID" value="KAG1896771.1"/>
    <property type="molecule type" value="Genomic_DNA"/>
</dbReference>
<accession>A0AAD4HHW4</accession>
<evidence type="ECO:0000313" key="1">
    <source>
        <dbReference type="EMBL" id="KAG1896771.1"/>
    </source>
</evidence>